<dbReference type="Proteomes" id="UP000813824">
    <property type="component" value="Unassembled WGS sequence"/>
</dbReference>
<reference evidence="3" key="1">
    <citation type="journal article" date="2021" name="New Phytol.">
        <title>Evolutionary innovations through gain and loss of genes in the ectomycorrhizal Boletales.</title>
        <authorList>
            <person name="Wu G."/>
            <person name="Miyauchi S."/>
            <person name="Morin E."/>
            <person name="Kuo A."/>
            <person name="Drula E."/>
            <person name="Varga T."/>
            <person name="Kohler A."/>
            <person name="Feng B."/>
            <person name="Cao Y."/>
            <person name="Lipzen A."/>
            <person name="Daum C."/>
            <person name="Hundley H."/>
            <person name="Pangilinan J."/>
            <person name="Johnson J."/>
            <person name="Barry K."/>
            <person name="LaButti K."/>
            <person name="Ng V."/>
            <person name="Ahrendt S."/>
            <person name="Min B."/>
            <person name="Choi I.G."/>
            <person name="Park H."/>
            <person name="Plett J.M."/>
            <person name="Magnuson J."/>
            <person name="Spatafora J.W."/>
            <person name="Nagy L.G."/>
            <person name="Henrissat B."/>
            <person name="Grigoriev I.V."/>
            <person name="Yang Z.L."/>
            <person name="Xu J."/>
            <person name="Martin F.M."/>
        </authorList>
    </citation>
    <scope>NUCLEOTIDE SEQUENCE</scope>
    <source>
        <strain evidence="3">KKN 215</strain>
    </source>
</reference>
<organism evidence="3 4">
    <name type="scientific">Cristinia sonorae</name>
    <dbReference type="NCBI Taxonomy" id="1940300"/>
    <lineage>
        <taxon>Eukaryota</taxon>
        <taxon>Fungi</taxon>
        <taxon>Dikarya</taxon>
        <taxon>Basidiomycota</taxon>
        <taxon>Agaricomycotina</taxon>
        <taxon>Agaricomycetes</taxon>
        <taxon>Agaricomycetidae</taxon>
        <taxon>Agaricales</taxon>
        <taxon>Pleurotineae</taxon>
        <taxon>Stephanosporaceae</taxon>
        <taxon>Cristinia</taxon>
    </lineage>
</organism>
<evidence type="ECO:0000259" key="2">
    <source>
        <dbReference type="Pfam" id="PF20152"/>
    </source>
</evidence>
<keyword evidence="1" id="KW-0472">Membrane</keyword>
<dbReference type="InterPro" id="IPR045339">
    <property type="entry name" value="DUF6534"/>
</dbReference>
<dbReference type="PANTHER" id="PTHR40465">
    <property type="entry name" value="CHROMOSOME 1, WHOLE GENOME SHOTGUN SEQUENCE"/>
    <property type="match status" value="1"/>
</dbReference>
<dbReference type="Pfam" id="PF20152">
    <property type="entry name" value="DUF6534"/>
    <property type="match status" value="1"/>
</dbReference>
<keyword evidence="1" id="KW-1133">Transmembrane helix</keyword>
<comment type="caution">
    <text evidence="3">The sequence shown here is derived from an EMBL/GenBank/DDBJ whole genome shotgun (WGS) entry which is preliminary data.</text>
</comment>
<dbReference type="AlphaFoldDB" id="A0A8K0UPE3"/>
<feature type="transmembrane region" description="Helical" evidence="1">
    <location>
        <begin position="21"/>
        <end position="43"/>
    </location>
</feature>
<feature type="transmembrane region" description="Helical" evidence="1">
    <location>
        <begin position="173"/>
        <end position="194"/>
    </location>
</feature>
<evidence type="ECO:0000256" key="1">
    <source>
        <dbReference type="SAM" id="Phobius"/>
    </source>
</evidence>
<dbReference type="PANTHER" id="PTHR40465:SF1">
    <property type="entry name" value="DUF6534 DOMAIN-CONTAINING PROTEIN"/>
    <property type="match status" value="1"/>
</dbReference>
<keyword evidence="4" id="KW-1185">Reference proteome</keyword>
<feature type="transmembrane region" description="Helical" evidence="1">
    <location>
        <begin position="55"/>
        <end position="79"/>
    </location>
</feature>
<feature type="transmembrane region" description="Helical" evidence="1">
    <location>
        <begin position="200"/>
        <end position="221"/>
    </location>
</feature>
<protein>
    <recommendedName>
        <fullName evidence="2">DUF6534 domain-containing protein</fullName>
    </recommendedName>
</protein>
<sequence>MQVYMYLRTYRKDGWGFKIGVITIWLLDLLHTGMVSASNWVYLIENFGNDISDNIVWTIAVTIALTALIIFSVHCFFAFRIYTLSRGNHYYTGLIATLAVTRVGLSLVCTVKMIKLGSYLKFAHQWGYVFTTSLSFAVTVDILIAGGLLWYLNRSRTGFSDMDTILDSIKMYAIENGLFTSATTIVSLICWLTMPTNLIFLGLHFAISKLYANALMATLNARISLQLERSKAQAYSGGNVEYPMPVVFPTAEGRQKVGQHCTVCLALYLTRRDEDTEY</sequence>
<keyword evidence="1" id="KW-0812">Transmembrane</keyword>
<dbReference type="EMBL" id="JAEVFJ010000018">
    <property type="protein sequence ID" value="KAH8099881.1"/>
    <property type="molecule type" value="Genomic_DNA"/>
</dbReference>
<evidence type="ECO:0000313" key="3">
    <source>
        <dbReference type="EMBL" id="KAH8099881.1"/>
    </source>
</evidence>
<dbReference type="OrthoDB" id="3206554at2759"/>
<accession>A0A8K0UPE3</accession>
<proteinExistence type="predicted"/>
<feature type="domain" description="DUF6534" evidence="2">
    <location>
        <begin position="137"/>
        <end position="222"/>
    </location>
</feature>
<feature type="transmembrane region" description="Helical" evidence="1">
    <location>
        <begin position="126"/>
        <end position="152"/>
    </location>
</feature>
<name>A0A8K0UPE3_9AGAR</name>
<feature type="transmembrane region" description="Helical" evidence="1">
    <location>
        <begin position="91"/>
        <end position="114"/>
    </location>
</feature>
<gene>
    <name evidence="3" type="ORF">BXZ70DRAFT_224307</name>
</gene>
<evidence type="ECO:0000313" key="4">
    <source>
        <dbReference type="Proteomes" id="UP000813824"/>
    </source>
</evidence>